<dbReference type="AlphaFoldDB" id="A0A5N4DS08"/>
<proteinExistence type="predicted"/>
<dbReference type="CDD" id="cd07765">
    <property type="entry name" value="KRAB_A-box"/>
    <property type="match status" value="1"/>
</dbReference>
<protein>
    <submittedName>
        <fullName evidence="3">Neurotrophin receptor-interacting factor-like protein</fullName>
    </submittedName>
</protein>
<dbReference type="Pfam" id="PF01352">
    <property type="entry name" value="KRAB"/>
    <property type="match status" value="1"/>
</dbReference>
<dbReference type="PANTHER" id="PTHR23232">
    <property type="entry name" value="KRAB DOMAIN C2H2 ZINC FINGER"/>
    <property type="match status" value="1"/>
</dbReference>
<dbReference type="GO" id="GO:0006355">
    <property type="term" value="P:regulation of DNA-templated transcription"/>
    <property type="evidence" value="ECO:0007669"/>
    <property type="project" value="InterPro"/>
</dbReference>
<name>A0A5N4DS08_CAMDR</name>
<reference evidence="3 4" key="1">
    <citation type="journal article" date="2019" name="Mol. Ecol. Resour.">
        <title>Improving Illumina assemblies with Hi-C and long reads: an example with the North African dromedary.</title>
        <authorList>
            <person name="Elbers J.P."/>
            <person name="Rogers M.F."/>
            <person name="Perelman P.L."/>
            <person name="Proskuryakova A.A."/>
            <person name="Serdyukova N.A."/>
            <person name="Johnson W.E."/>
            <person name="Horin P."/>
            <person name="Corander J."/>
            <person name="Murphy D."/>
            <person name="Burger P.A."/>
        </authorList>
    </citation>
    <scope>NUCLEOTIDE SEQUENCE [LARGE SCALE GENOMIC DNA]</scope>
    <source>
        <strain evidence="3">Drom800</strain>
        <tissue evidence="3">Blood</tissue>
    </source>
</reference>
<dbReference type="InterPro" id="IPR036051">
    <property type="entry name" value="KRAB_dom_sf"/>
</dbReference>
<dbReference type="InterPro" id="IPR050169">
    <property type="entry name" value="Krueppel_C2H2_ZnF"/>
</dbReference>
<dbReference type="EMBL" id="JWIN03000009">
    <property type="protein sequence ID" value="KAB1273879.1"/>
    <property type="molecule type" value="Genomic_DNA"/>
</dbReference>
<comment type="caution">
    <text evidence="3">The sequence shown here is derived from an EMBL/GenBank/DDBJ whole genome shotgun (WGS) entry which is preliminary data.</text>
</comment>
<dbReference type="PANTHER" id="PTHR23232:SF156">
    <property type="entry name" value="KRAB DOMAIN-CONTAINING PROTEIN"/>
    <property type="match status" value="1"/>
</dbReference>
<keyword evidence="3" id="KW-0675">Receptor</keyword>
<dbReference type="Gene3D" id="6.10.140.140">
    <property type="match status" value="1"/>
</dbReference>
<dbReference type="Proteomes" id="UP000299084">
    <property type="component" value="Unassembled WGS sequence"/>
</dbReference>
<dbReference type="SMART" id="SM00349">
    <property type="entry name" value="KRAB"/>
    <property type="match status" value="1"/>
</dbReference>
<organism evidence="3 4">
    <name type="scientific">Camelus dromedarius</name>
    <name type="common">Dromedary</name>
    <name type="synonym">Arabian camel</name>
    <dbReference type="NCBI Taxonomy" id="9838"/>
    <lineage>
        <taxon>Eukaryota</taxon>
        <taxon>Metazoa</taxon>
        <taxon>Chordata</taxon>
        <taxon>Craniata</taxon>
        <taxon>Vertebrata</taxon>
        <taxon>Euteleostomi</taxon>
        <taxon>Mammalia</taxon>
        <taxon>Eutheria</taxon>
        <taxon>Laurasiatheria</taxon>
        <taxon>Artiodactyla</taxon>
        <taxon>Tylopoda</taxon>
        <taxon>Camelidae</taxon>
        <taxon>Camelus</taxon>
    </lineage>
</organism>
<sequence length="130" mass="14830">MEPVIFEDVTLGFNPEEWEMLDLEQKSLYREVMLENYRNLVSVEHQLSKPDVVSQLEEEEELWSVERGIPQDTSSGDWNHLLLQPSAVKATPGPTFDDDLPRSLGGDSFHGQATQMSPCKRDKQWLDAVA</sequence>
<feature type="region of interest" description="Disordered" evidence="1">
    <location>
        <begin position="89"/>
        <end position="121"/>
    </location>
</feature>
<evidence type="ECO:0000313" key="4">
    <source>
        <dbReference type="Proteomes" id="UP000299084"/>
    </source>
</evidence>
<evidence type="ECO:0000259" key="2">
    <source>
        <dbReference type="PROSITE" id="PS50805"/>
    </source>
</evidence>
<gene>
    <name evidence="3" type="ORF">Cadr_000012383</name>
</gene>
<dbReference type="PROSITE" id="PS50805">
    <property type="entry name" value="KRAB"/>
    <property type="match status" value="1"/>
</dbReference>
<feature type="domain" description="KRAB" evidence="2">
    <location>
        <begin position="4"/>
        <end position="75"/>
    </location>
</feature>
<dbReference type="SUPFAM" id="SSF109640">
    <property type="entry name" value="KRAB domain (Kruppel-associated box)"/>
    <property type="match status" value="1"/>
</dbReference>
<keyword evidence="4" id="KW-1185">Reference proteome</keyword>
<evidence type="ECO:0000256" key="1">
    <source>
        <dbReference type="SAM" id="MobiDB-lite"/>
    </source>
</evidence>
<dbReference type="InterPro" id="IPR001909">
    <property type="entry name" value="KRAB"/>
</dbReference>
<evidence type="ECO:0000313" key="3">
    <source>
        <dbReference type="EMBL" id="KAB1273879.1"/>
    </source>
</evidence>
<accession>A0A5N4DS08</accession>